<proteinExistence type="predicted"/>
<evidence type="ECO:0000313" key="1">
    <source>
        <dbReference type="EMBL" id="QHT74585.1"/>
    </source>
</evidence>
<protein>
    <submittedName>
        <fullName evidence="1">Uncharacterized protein</fullName>
    </submittedName>
</protein>
<dbReference type="EMBL" id="MN739852">
    <property type="protein sequence ID" value="QHT74585.1"/>
    <property type="molecule type" value="Genomic_DNA"/>
</dbReference>
<organism evidence="1">
    <name type="scientific">viral metagenome</name>
    <dbReference type="NCBI Taxonomy" id="1070528"/>
    <lineage>
        <taxon>unclassified sequences</taxon>
        <taxon>metagenomes</taxon>
        <taxon>organismal metagenomes</taxon>
    </lineage>
</organism>
<name>A0A6C0H361_9ZZZZ</name>
<dbReference type="AlphaFoldDB" id="A0A6C0H361"/>
<accession>A0A6C0H361</accession>
<reference evidence="1" key="1">
    <citation type="journal article" date="2020" name="Nature">
        <title>Giant virus diversity and host interactions through global metagenomics.</title>
        <authorList>
            <person name="Schulz F."/>
            <person name="Roux S."/>
            <person name="Paez-Espino D."/>
            <person name="Jungbluth S."/>
            <person name="Walsh D.A."/>
            <person name="Denef V.J."/>
            <person name="McMahon K.D."/>
            <person name="Konstantinidis K.T."/>
            <person name="Eloe-Fadrosh E.A."/>
            <person name="Kyrpides N.C."/>
            <person name="Woyke T."/>
        </authorList>
    </citation>
    <scope>NUCLEOTIDE SEQUENCE</scope>
    <source>
        <strain evidence="1">GVMAG-M-3300023179-59</strain>
    </source>
</reference>
<sequence length="55" mass="6522">MTELNIVELIEKNPIVKLSSTYNNKLLINIQETFTGFEQQLFVSSFFCYLEQRVF</sequence>